<dbReference type="PANTHER" id="PTHR11675:SF58">
    <property type="entry name" value="POLYPEPTIDE N-ACETYLGALACTOSAMINYLTRANSFERASE 6"/>
    <property type="match status" value="1"/>
</dbReference>
<accession>A0A1U7TJE0</accession>
<evidence type="ECO:0000256" key="1">
    <source>
        <dbReference type="ARBA" id="ARBA00023157"/>
    </source>
</evidence>
<reference evidence="4" key="1">
    <citation type="submission" date="2025-08" db="UniProtKB">
        <authorList>
            <consortium name="RefSeq"/>
        </authorList>
    </citation>
    <scope>IDENTIFICATION</scope>
</reference>
<dbReference type="Proteomes" id="UP000189704">
    <property type="component" value="Unplaced"/>
</dbReference>
<gene>
    <name evidence="4" type="primary">LOC103257972</name>
</gene>
<protein>
    <submittedName>
        <fullName evidence="4">Polypeptide N-acetylgalactosaminyltransferase 6-like</fullName>
    </submittedName>
</protein>
<dbReference type="Pfam" id="PF00535">
    <property type="entry name" value="Glycos_transf_2"/>
    <property type="match status" value="1"/>
</dbReference>
<proteinExistence type="predicted"/>
<dbReference type="STRING" id="1868482.ENSTSYP00000011945"/>
<dbReference type="PANTHER" id="PTHR11675">
    <property type="entry name" value="N-ACETYLGALACTOSAMINYLTRANSFERASE"/>
    <property type="match status" value="1"/>
</dbReference>
<dbReference type="KEGG" id="csyr:103257972"/>
<sequence length="349" mass="39463">MRLFRRRHMPLRLAMVGSAFLLFLFILQRDVSSREQATEKPWLKSLVSQKVHVLDLMLEAVNNLRDSMPRLQIRAPEPQQTVFSTNQSCLPGFYTPAELKPFWERPPQDPNAPGADGKAFQKSEWTPLETQEKEEGYKKHCFNAFASDRISLQRALGPDTRPPECVDQKFRRCPPLPTTSVIIVFHNEAWSTLLRTVYSVLHTTPAILLKEIILVDDASTEAVAFACVSLRSSREWVENPSYPSGSPLPLVGIGLSCGQDPDVASGSGPTGECFHGWLEPLLARIAEDKTAVVSPDIITIDLNTFEFSKPVQRGRVHSRGNFDWSLTFGWEALPLHERQRRKDETYPIK</sequence>
<dbReference type="GO" id="GO:0004653">
    <property type="term" value="F:polypeptide N-acetylgalactosaminyltransferase activity"/>
    <property type="evidence" value="ECO:0007669"/>
    <property type="project" value="TreeGrafter"/>
</dbReference>
<dbReference type="AlphaFoldDB" id="A0A1U7TJE0"/>
<dbReference type="InterPro" id="IPR001173">
    <property type="entry name" value="Glyco_trans_2-like"/>
</dbReference>
<evidence type="ECO:0000313" key="3">
    <source>
        <dbReference type="Proteomes" id="UP000189704"/>
    </source>
</evidence>
<organism evidence="3 4">
    <name type="scientific">Carlito syrichta</name>
    <name type="common">Philippine tarsier</name>
    <name type="synonym">Tarsius syrichta</name>
    <dbReference type="NCBI Taxonomy" id="1868482"/>
    <lineage>
        <taxon>Eukaryota</taxon>
        <taxon>Metazoa</taxon>
        <taxon>Chordata</taxon>
        <taxon>Craniata</taxon>
        <taxon>Vertebrata</taxon>
        <taxon>Euteleostomi</taxon>
        <taxon>Mammalia</taxon>
        <taxon>Eutheria</taxon>
        <taxon>Euarchontoglires</taxon>
        <taxon>Primates</taxon>
        <taxon>Haplorrhini</taxon>
        <taxon>Tarsiiformes</taxon>
        <taxon>Tarsiidae</taxon>
        <taxon>Carlito</taxon>
    </lineage>
</organism>
<dbReference type="SUPFAM" id="SSF53448">
    <property type="entry name" value="Nucleotide-diphospho-sugar transferases"/>
    <property type="match status" value="1"/>
</dbReference>
<evidence type="ECO:0000313" key="4">
    <source>
        <dbReference type="RefSeq" id="XP_008053866.1"/>
    </source>
</evidence>
<dbReference type="OrthoDB" id="416652at2759"/>
<feature type="domain" description="Glycosyltransferase 2-like" evidence="2">
    <location>
        <begin position="180"/>
        <end position="223"/>
    </location>
</feature>
<dbReference type="GO" id="GO:0006493">
    <property type="term" value="P:protein O-linked glycosylation"/>
    <property type="evidence" value="ECO:0007669"/>
    <property type="project" value="TreeGrafter"/>
</dbReference>
<dbReference type="GeneID" id="103257972"/>
<dbReference type="GO" id="GO:0005794">
    <property type="term" value="C:Golgi apparatus"/>
    <property type="evidence" value="ECO:0007669"/>
    <property type="project" value="TreeGrafter"/>
</dbReference>
<dbReference type="Gene3D" id="3.90.550.10">
    <property type="entry name" value="Spore Coat Polysaccharide Biosynthesis Protein SpsA, Chain A"/>
    <property type="match status" value="2"/>
</dbReference>
<evidence type="ECO:0000259" key="2">
    <source>
        <dbReference type="Pfam" id="PF00535"/>
    </source>
</evidence>
<keyword evidence="1" id="KW-1015">Disulfide bond</keyword>
<name>A0A1U7TJE0_CARSF</name>
<keyword evidence="3" id="KW-1185">Reference proteome</keyword>
<dbReference type="RefSeq" id="XP_008053866.1">
    <property type="nucleotide sequence ID" value="XM_008055675.2"/>
</dbReference>
<dbReference type="InterPro" id="IPR029044">
    <property type="entry name" value="Nucleotide-diphossugar_trans"/>
</dbReference>